<accession>A0A6A6ZAZ7</accession>
<evidence type="ECO:0000313" key="5">
    <source>
        <dbReference type="RefSeq" id="XP_033584351.1"/>
    </source>
</evidence>
<dbReference type="GeneID" id="54468337"/>
<evidence type="ECO:0000256" key="1">
    <source>
        <dbReference type="SAM" id="MobiDB-lite"/>
    </source>
</evidence>
<dbReference type="EMBL" id="MU003692">
    <property type="protein sequence ID" value="KAF2817387.1"/>
    <property type="molecule type" value="Genomic_DNA"/>
</dbReference>
<reference evidence="3 5" key="1">
    <citation type="journal article" date="2020" name="Stud. Mycol.">
        <title>101 Dothideomycetes genomes: a test case for predicting lifestyles and emergence of pathogens.</title>
        <authorList>
            <person name="Haridas S."/>
            <person name="Albert R."/>
            <person name="Binder M."/>
            <person name="Bloem J."/>
            <person name="Labutti K."/>
            <person name="Salamov A."/>
            <person name="Andreopoulos B."/>
            <person name="Baker S."/>
            <person name="Barry K."/>
            <person name="Bills G."/>
            <person name="Bluhm B."/>
            <person name="Cannon C."/>
            <person name="Castanera R."/>
            <person name="Culley D."/>
            <person name="Daum C."/>
            <person name="Ezra D."/>
            <person name="Gonzalez J."/>
            <person name="Henrissat B."/>
            <person name="Kuo A."/>
            <person name="Liang C."/>
            <person name="Lipzen A."/>
            <person name="Lutzoni F."/>
            <person name="Magnuson J."/>
            <person name="Mondo S."/>
            <person name="Nolan M."/>
            <person name="Ohm R."/>
            <person name="Pangilinan J."/>
            <person name="Park H.-J."/>
            <person name="Ramirez L."/>
            <person name="Alfaro M."/>
            <person name="Sun H."/>
            <person name="Tritt A."/>
            <person name="Yoshinaga Y."/>
            <person name="Zwiers L.-H."/>
            <person name="Turgeon B."/>
            <person name="Goodwin S."/>
            <person name="Spatafora J."/>
            <person name="Crous P."/>
            <person name="Grigoriev I."/>
        </authorList>
    </citation>
    <scope>NUCLEOTIDE SEQUENCE</scope>
    <source>
        <strain evidence="3 5">CBS 304.34</strain>
    </source>
</reference>
<evidence type="ECO:0000256" key="2">
    <source>
        <dbReference type="SAM" id="Phobius"/>
    </source>
</evidence>
<keyword evidence="2" id="KW-1133">Transmembrane helix</keyword>
<keyword evidence="2" id="KW-0812">Transmembrane</keyword>
<feature type="region of interest" description="Disordered" evidence="1">
    <location>
        <begin position="244"/>
        <end position="263"/>
    </location>
</feature>
<evidence type="ECO:0000313" key="3">
    <source>
        <dbReference type="EMBL" id="KAF2817387.1"/>
    </source>
</evidence>
<proteinExistence type="predicted"/>
<keyword evidence="2" id="KW-0472">Membrane</keyword>
<keyword evidence="4" id="KW-1185">Reference proteome</keyword>
<gene>
    <name evidence="3 5" type="ORF">BDZ99DRAFT_565146</name>
</gene>
<dbReference type="Proteomes" id="UP000504636">
    <property type="component" value="Unplaced"/>
</dbReference>
<name>A0A6A6ZAZ7_9PEZI</name>
<dbReference type="OrthoDB" id="10422086at2759"/>
<evidence type="ECO:0000313" key="4">
    <source>
        <dbReference type="Proteomes" id="UP000504636"/>
    </source>
</evidence>
<reference evidence="5" key="3">
    <citation type="submission" date="2025-04" db="UniProtKB">
        <authorList>
            <consortium name="RefSeq"/>
        </authorList>
    </citation>
    <scope>IDENTIFICATION</scope>
    <source>
        <strain evidence="5">CBS 304.34</strain>
    </source>
</reference>
<protein>
    <submittedName>
        <fullName evidence="3 5">Uncharacterized protein</fullName>
    </submittedName>
</protein>
<dbReference type="RefSeq" id="XP_033584351.1">
    <property type="nucleotide sequence ID" value="XM_033727444.1"/>
</dbReference>
<feature type="region of interest" description="Disordered" evidence="1">
    <location>
        <begin position="191"/>
        <end position="217"/>
    </location>
</feature>
<feature type="transmembrane region" description="Helical" evidence="2">
    <location>
        <begin position="40"/>
        <end position="63"/>
    </location>
</feature>
<organism evidence="3">
    <name type="scientific">Mytilinidion resinicola</name>
    <dbReference type="NCBI Taxonomy" id="574789"/>
    <lineage>
        <taxon>Eukaryota</taxon>
        <taxon>Fungi</taxon>
        <taxon>Dikarya</taxon>
        <taxon>Ascomycota</taxon>
        <taxon>Pezizomycotina</taxon>
        <taxon>Dothideomycetes</taxon>
        <taxon>Pleosporomycetidae</taxon>
        <taxon>Mytilinidiales</taxon>
        <taxon>Mytilinidiaceae</taxon>
        <taxon>Mytilinidion</taxon>
    </lineage>
</organism>
<reference evidence="5" key="2">
    <citation type="submission" date="2020-04" db="EMBL/GenBank/DDBJ databases">
        <authorList>
            <consortium name="NCBI Genome Project"/>
        </authorList>
    </citation>
    <scope>NUCLEOTIDE SEQUENCE</scope>
    <source>
        <strain evidence="5">CBS 304.34</strain>
    </source>
</reference>
<feature type="compositionally biased region" description="Polar residues" evidence="1">
    <location>
        <begin position="246"/>
        <end position="263"/>
    </location>
</feature>
<dbReference type="AlphaFoldDB" id="A0A6A6ZAZ7"/>
<sequence>MAPLYVVGRAGHAMELRSDDIGAGATSTTTDKSLHIKPSIMIAIVLVAIAGTTLLWIISYHAVLHFRDPTNLSQLPTFGSLIRRRGARQARTHTDGRNESTQELNPGCRFEGVEEYNELRDIRIRATRPMHQHPRIQRPPRAYHRFADDIDTLPSYSPAPTYVSSMPGSPRSATHSSSMMSLVVEIDESSTVGRQQHHHDRTRTTVTIFPPQPPTHQVVDGTDYASFPTERGVQGLGARVHHERTNNQIQMPSANKKQGASHN</sequence>